<dbReference type="InterPro" id="IPR050496">
    <property type="entry name" value="SNF2_RAD54_helicase_repair"/>
</dbReference>
<accession>A0ABX6ERC6</accession>
<evidence type="ECO:0000256" key="3">
    <source>
        <dbReference type="ARBA" id="ARBA00022801"/>
    </source>
</evidence>
<evidence type="ECO:0000313" key="9">
    <source>
        <dbReference type="EMBL" id="QGN14376.1"/>
    </source>
</evidence>
<keyword evidence="4" id="KW-0067">ATP-binding</keyword>
<comment type="catalytic activity">
    <reaction evidence="5">
        <text>ATP + H2O = ADP + phosphate + H(+)</text>
        <dbReference type="Rhea" id="RHEA:13065"/>
        <dbReference type="ChEBI" id="CHEBI:15377"/>
        <dbReference type="ChEBI" id="CHEBI:15378"/>
        <dbReference type="ChEBI" id="CHEBI:30616"/>
        <dbReference type="ChEBI" id="CHEBI:43474"/>
        <dbReference type="ChEBI" id="CHEBI:456216"/>
        <dbReference type="EC" id="3.6.4.12"/>
    </reaction>
</comment>
<reference evidence="9 10" key="2">
    <citation type="submission" date="2019-11" db="EMBL/GenBank/DDBJ databases">
        <authorList>
            <person name="Lu H."/>
        </authorList>
    </citation>
    <scope>NUCLEOTIDE SEQUENCE [LARGE SCALE GENOMIC DNA]</scope>
    <source>
        <strain evidence="9 10">FIM1</strain>
    </source>
</reference>
<dbReference type="InterPro" id="IPR001650">
    <property type="entry name" value="Helicase_C-like"/>
</dbReference>
<gene>
    <name evidence="9" type="primary">RDH54</name>
    <name evidence="9" type="ORF">FIM1_1036</name>
</gene>
<keyword evidence="3" id="KW-0378">Hydrolase</keyword>
<feature type="region of interest" description="Disordered" evidence="6">
    <location>
        <begin position="1"/>
        <end position="42"/>
    </location>
</feature>
<dbReference type="InterPro" id="IPR038718">
    <property type="entry name" value="SNF2-like_sf"/>
</dbReference>
<dbReference type="SMART" id="SM00490">
    <property type="entry name" value="HELICc"/>
    <property type="match status" value="1"/>
</dbReference>
<evidence type="ECO:0000256" key="5">
    <source>
        <dbReference type="ARBA" id="ARBA00047995"/>
    </source>
</evidence>
<dbReference type="Gene3D" id="3.40.50.10810">
    <property type="entry name" value="Tandem AAA-ATPase domain"/>
    <property type="match status" value="1"/>
</dbReference>
<dbReference type="CDD" id="cd18004">
    <property type="entry name" value="DEXHc_RAD54"/>
    <property type="match status" value="1"/>
</dbReference>
<dbReference type="InterPro" id="IPR027417">
    <property type="entry name" value="P-loop_NTPase"/>
</dbReference>
<dbReference type="CDD" id="cd18793">
    <property type="entry name" value="SF2_C_SNF"/>
    <property type="match status" value="1"/>
</dbReference>
<dbReference type="Pfam" id="PF00271">
    <property type="entry name" value="Helicase_C"/>
    <property type="match status" value="1"/>
</dbReference>
<dbReference type="Pfam" id="PF00176">
    <property type="entry name" value="SNF2-rel_dom"/>
    <property type="match status" value="1"/>
</dbReference>
<evidence type="ECO:0000313" key="10">
    <source>
        <dbReference type="Proteomes" id="UP000422736"/>
    </source>
</evidence>
<dbReference type="Proteomes" id="UP000422736">
    <property type="component" value="Chromosome 2"/>
</dbReference>
<dbReference type="PROSITE" id="PS51192">
    <property type="entry name" value="HELICASE_ATP_BIND_1"/>
    <property type="match status" value="1"/>
</dbReference>
<dbReference type="EMBL" id="CP015055">
    <property type="protein sequence ID" value="QGN14376.1"/>
    <property type="molecule type" value="Genomic_DNA"/>
</dbReference>
<dbReference type="InterPro" id="IPR049730">
    <property type="entry name" value="SNF2/RAD54-like_C"/>
</dbReference>
<feature type="domain" description="Helicase C-terminal" evidence="8">
    <location>
        <begin position="644"/>
        <end position="801"/>
    </location>
</feature>
<feature type="compositionally biased region" description="Acidic residues" evidence="6">
    <location>
        <begin position="836"/>
        <end position="850"/>
    </location>
</feature>
<name>A0ABX6ERC6_KLUMA</name>
<dbReference type="SUPFAM" id="SSF52540">
    <property type="entry name" value="P-loop containing nucleoside triphosphate hydrolases"/>
    <property type="match status" value="2"/>
</dbReference>
<evidence type="ECO:0000256" key="4">
    <source>
        <dbReference type="ARBA" id="ARBA00022840"/>
    </source>
</evidence>
<dbReference type="PANTHER" id="PTHR45629">
    <property type="entry name" value="SNF2/RAD54 FAMILY MEMBER"/>
    <property type="match status" value="1"/>
</dbReference>
<evidence type="ECO:0000259" key="8">
    <source>
        <dbReference type="PROSITE" id="PS51194"/>
    </source>
</evidence>
<proteinExistence type="predicted"/>
<feature type="region of interest" description="Disordered" evidence="6">
    <location>
        <begin position="836"/>
        <end position="871"/>
    </location>
</feature>
<evidence type="ECO:0000256" key="1">
    <source>
        <dbReference type="ARBA" id="ARBA00012551"/>
    </source>
</evidence>
<protein>
    <recommendedName>
        <fullName evidence="1">DNA helicase</fullName>
        <ecNumber evidence="1">3.6.4.12</ecNumber>
    </recommendedName>
</protein>
<dbReference type="InterPro" id="IPR014001">
    <property type="entry name" value="Helicase_ATP-bd"/>
</dbReference>
<evidence type="ECO:0000256" key="6">
    <source>
        <dbReference type="SAM" id="MobiDB-lite"/>
    </source>
</evidence>
<dbReference type="EC" id="3.6.4.12" evidence="1"/>
<feature type="domain" description="Helicase ATP-binding" evidence="7">
    <location>
        <begin position="313"/>
        <end position="499"/>
    </location>
</feature>
<evidence type="ECO:0000256" key="2">
    <source>
        <dbReference type="ARBA" id="ARBA00022741"/>
    </source>
</evidence>
<dbReference type="InterPro" id="IPR000330">
    <property type="entry name" value="SNF2_N"/>
</dbReference>
<feature type="compositionally biased region" description="Basic and acidic residues" evidence="6">
    <location>
        <begin position="851"/>
        <end position="865"/>
    </location>
</feature>
<dbReference type="Gene3D" id="3.40.50.300">
    <property type="entry name" value="P-loop containing nucleotide triphosphate hydrolases"/>
    <property type="match status" value="1"/>
</dbReference>
<dbReference type="PROSITE" id="PS51194">
    <property type="entry name" value="HELICASE_CTER"/>
    <property type="match status" value="1"/>
</dbReference>
<dbReference type="PANTHER" id="PTHR45629:SF7">
    <property type="entry name" value="DNA EXCISION REPAIR PROTEIN ERCC-6-RELATED"/>
    <property type="match status" value="1"/>
</dbReference>
<keyword evidence="10" id="KW-1185">Reference proteome</keyword>
<dbReference type="Gene3D" id="1.20.120.850">
    <property type="entry name" value="SWI2/SNF2 ATPases, N-terminal domain"/>
    <property type="match status" value="1"/>
</dbReference>
<reference evidence="9 10" key="1">
    <citation type="submission" date="2016-03" db="EMBL/GenBank/DDBJ databases">
        <title>How can Kluyveromyces marxianus grow so fast - potential evolutionary course in Saccharomyces Complex revealed by comparative genomics.</title>
        <authorList>
            <person name="Mo W."/>
            <person name="Lu W."/>
            <person name="Yang X."/>
            <person name="Qi J."/>
            <person name="Lv H."/>
        </authorList>
    </citation>
    <scope>NUCLEOTIDE SEQUENCE [LARGE SCALE GENOMIC DNA]</scope>
    <source>
        <strain evidence="9 10">FIM1</strain>
    </source>
</reference>
<sequence length="940" mass="106195">MNQYVNKPFKPPRMVGRSTSSDTLVEKNPKLNRNSKHSLTAPVNTNTNVKTKIHSTDLAKRSHTLPVQNSSNGTSVAPSAIFTANYRRVTTKKNKTWDGDGYASLLSDDKIKFFNEAGTSLGSVQIKGRDLYETVFRVGSNELQLDYKISDPEELSSVQDICRIKGNSLSKTTDSLSLKRQKIDTSIPDNKSPIQTFIPRVTTKFRPAIKNNYNRTVVSAPIGDKILKSMPAKSALPPLSEKLIGEITYCPVFDPLSIDNPLTMNKSQDSKVDVVVDPVLSKFLRPHQREGVKFLYDCVMGLEHKKSDKSEIVNKTDDIKGCLLADEMGLGKTLMTITLIWTLLKQTPYPTLINQRGVPLVGEISKVLIVCPVTLISNWKKEFKKWLSMNRIGVLTLHNRNTPAEDKAQVRNFLKVPKTYQVLIIGYEKLLSVKDELQSHKEKPDIVVCDEGHRLKNKDSKILKALQSLDIEKKIILSGTPIQNDLEEFFTIIDFINPGILGSFSGFKREYINPIVRSRDVNAKHNEMLLEQGLMKSKELIDITKQFILRRTNDLLNQYLPPRTDLIIFCRPTNDQITAFAEILNRGRFNFSNMTFNSSLGLITLFKKICNSTSLIEGDSFYNEKLKTQNNTVKSSSSSGKLKVLLALLQEIKSKTEEKVVVVSNYTQTLDIIENHCSSLGFSIARLDGTTATKNRGDIVNSFNNNPSTFVFLLSAKSGGVGLNLIGASRLVLFDNDWNPSIDLQAMSRIHRDGQKKPCYIYRLVTTGCIDEKILQRQLMKIALSKKFLDDNKKQSSNDDDLFQQEELKDLFTVNTSTLSNTHDLICNCNGEAEDFEAEDDVEEEEEEEEGSKKEKSIELQEHIPTRSSKPTWTSALEMKKYIEEEESEKQGSKSELVRNCLLGYKHIDPQRTEDLIDESISNVFNEMRDCITYAFVKDT</sequence>
<keyword evidence="2" id="KW-0547">Nucleotide-binding</keyword>
<dbReference type="SMART" id="SM00487">
    <property type="entry name" value="DEXDc"/>
    <property type="match status" value="1"/>
</dbReference>
<evidence type="ECO:0000259" key="7">
    <source>
        <dbReference type="PROSITE" id="PS51192"/>
    </source>
</evidence>
<organism evidence="9 10">
    <name type="scientific">Kluyveromyces marxianus</name>
    <name type="common">Yeast</name>
    <name type="synonym">Candida kefyr</name>
    <dbReference type="NCBI Taxonomy" id="4911"/>
    <lineage>
        <taxon>Eukaryota</taxon>
        <taxon>Fungi</taxon>
        <taxon>Dikarya</taxon>
        <taxon>Ascomycota</taxon>
        <taxon>Saccharomycotina</taxon>
        <taxon>Saccharomycetes</taxon>
        <taxon>Saccharomycetales</taxon>
        <taxon>Saccharomycetaceae</taxon>
        <taxon>Kluyveromyces</taxon>
    </lineage>
</organism>